<feature type="domain" description="EGF-like" evidence="5">
    <location>
        <begin position="475"/>
        <end position="510"/>
    </location>
</feature>
<dbReference type="PANTHER" id="PTHR46967">
    <property type="entry name" value="INSULIN-LIKE GROWTH FACTOR BINDING PROTEIN,N-TERMINAL"/>
    <property type="match status" value="1"/>
</dbReference>
<dbReference type="EMBL" id="CAMXCT010000868">
    <property type="protein sequence ID" value="CAI3984168.1"/>
    <property type="molecule type" value="Genomic_DNA"/>
</dbReference>
<evidence type="ECO:0000256" key="4">
    <source>
        <dbReference type="SAM" id="Phobius"/>
    </source>
</evidence>
<comment type="caution">
    <text evidence="2">Lacks conserved residue(s) required for the propagation of feature annotation.</text>
</comment>
<proteinExistence type="predicted"/>
<evidence type="ECO:0000256" key="2">
    <source>
        <dbReference type="PROSITE-ProRule" id="PRU00076"/>
    </source>
</evidence>
<evidence type="ECO:0000259" key="5">
    <source>
        <dbReference type="PROSITE" id="PS50026"/>
    </source>
</evidence>
<dbReference type="AlphaFoldDB" id="A0A9P1FQ10"/>
<keyword evidence="2" id="KW-1015">Disulfide bond</keyword>
<dbReference type="SMART" id="SM01411">
    <property type="entry name" value="Ephrin_rec_like"/>
    <property type="match status" value="4"/>
</dbReference>
<protein>
    <submittedName>
        <fullName evidence="7">Extracellular matrix protein FRAS1</fullName>
    </submittedName>
</protein>
<dbReference type="Proteomes" id="UP001152797">
    <property type="component" value="Unassembled WGS sequence"/>
</dbReference>
<accession>A0A9P1FQ10</accession>
<keyword evidence="4" id="KW-0472">Membrane</keyword>
<feature type="transmembrane region" description="Helical" evidence="4">
    <location>
        <begin position="902"/>
        <end position="922"/>
    </location>
</feature>
<comment type="caution">
    <text evidence="6">The sequence shown here is derived from an EMBL/GenBank/DDBJ whole genome shotgun (WGS) entry which is preliminary data.</text>
</comment>
<sequence>MQAVDFDEDGDLDLLLGHSGFRKQSSLFQAVFLYPPRFRRYFERVSNELEERIGEENPLAAFGGQVLWIADLDGDARLDVLATEDIRKQPDSLSLRWDRCRYFRRTAAGSFVEPSENPLAFLLSNTSQMMQAIMSSTLASPTYELHVADWNSDGLPDVLRLEVLLGVTWKLEEYFQHLVDTELKYNYHVNTYEDIHAGKHLGGADTFSLVDWNRDGFQDVVVMRSFSRSGFLQLYEFDGQRMKEVEGVFDNVTFGSVLGGPLLVLNTNEFATMIDWDKDGSLDLLLSNRDRLLFFQMISGSFREASEHPFENIRLNVWGGPNIKPMVVDWDNDGDLDLFLSLPDGRYFEHLENGSLHEWPLEQSPLSTAMKSLPPHSKPNQWPHSTQTQWEWQFVDCDADGDFDLIYTHEEATHVCEHDDSTHELRCDAAILCLGTNLSHFHKGAASGSVFVASDGLLELFVQPTARSSGLQFWTPGFCVPSDPCHGRGGCVRRQTHCVCLAGHEAHDCSQCQPNYYTLPREVGQVQDCKACPGADGKVCHARGVCFDDARAKAAKALENRSTGAWMAIGNGSCRCNEGDFYGKDEEGRSTCMDGNCPAGTEESDGSCSPCVDGFFSSTGGRCKPCPAGKFSLKRSGNCSECPAGTISKVSGSAVCEPCEAGSFAEKGGAYCSQCPQGKVSPPRSGACDPCDAGRFGQDFQTCEQCPGGKFADKGSSACEDCPVGSVSSPGSGECKSCDGRFLMMRATADATKERCQPSVVDIVLGIICYSACFGLLVLTGFRGSVPISDISSQGEKIVITTSIAHYFLKRAHPVVSFAGTGVLDLDKNEKKLIWKAKATSLYQLTLHCSDKPDMALDTSIGHLHLRFPHVLLSTGMWHCPLILWCLFETTVIAAAASKLTWSLTLVTCTVGLVAGLLALAWRRRQGERTPLAKRRRQFFKEWRLRLALQRCDRGPDRSMTAGKLLEFLQFFDSFIKERSMYYVSSNIVKPLTQPYQLSFAELVGPTKIQWFVSHYWGMPLRHFSDAIRKHASSYESHWQDTAYWICTFSNSQWHVKDELGNGKWQDSSFYLALKSPDCKGTTMIIDDHVLPLQRIWCLFEVYQTILLSQNGSDGFQGLLLCTSAGVLQQGNAGTDVAMAVAKTVAELDTENAKASDESDRLMIHKLIESMDGGFDYMNTFVRNTICKALEASHSHYETTLKTLMENLTGRVSAPAEARPALLTSRPHHPETKAGN</sequence>
<dbReference type="InterPro" id="IPR028994">
    <property type="entry name" value="Integrin_alpha_N"/>
</dbReference>
<evidence type="ECO:0000256" key="1">
    <source>
        <dbReference type="ARBA" id="ARBA00022729"/>
    </source>
</evidence>
<dbReference type="OrthoDB" id="428748at2759"/>
<keyword evidence="4" id="KW-1133">Transmembrane helix</keyword>
<dbReference type="Pfam" id="PF13517">
    <property type="entry name" value="FG-GAP_3"/>
    <property type="match status" value="1"/>
</dbReference>
<dbReference type="InterPro" id="IPR000742">
    <property type="entry name" value="EGF"/>
</dbReference>
<keyword evidence="1" id="KW-0732">Signal</keyword>
<dbReference type="EMBL" id="CAMXCT030000868">
    <property type="protein sequence ID" value="CAL4771480.1"/>
    <property type="molecule type" value="Genomic_DNA"/>
</dbReference>
<dbReference type="CDD" id="cd00055">
    <property type="entry name" value="EGF_Lam"/>
    <property type="match status" value="1"/>
</dbReference>
<dbReference type="EMBL" id="CAMXCT020000868">
    <property type="protein sequence ID" value="CAL1137543.1"/>
    <property type="molecule type" value="Genomic_DNA"/>
</dbReference>
<organism evidence="6">
    <name type="scientific">Cladocopium goreaui</name>
    <dbReference type="NCBI Taxonomy" id="2562237"/>
    <lineage>
        <taxon>Eukaryota</taxon>
        <taxon>Sar</taxon>
        <taxon>Alveolata</taxon>
        <taxon>Dinophyceae</taxon>
        <taxon>Suessiales</taxon>
        <taxon>Symbiodiniaceae</taxon>
        <taxon>Cladocopium</taxon>
    </lineage>
</organism>
<dbReference type="SUPFAM" id="SSF69318">
    <property type="entry name" value="Integrin alpha N-terminal domain"/>
    <property type="match status" value="1"/>
</dbReference>
<keyword evidence="4" id="KW-0812">Transmembrane</keyword>
<dbReference type="InterPro" id="IPR002049">
    <property type="entry name" value="LE_dom"/>
</dbReference>
<feature type="region of interest" description="Disordered" evidence="3">
    <location>
        <begin position="1215"/>
        <end position="1236"/>
    </location>
</feature>
<evidence type="ECO:0000313" key="6">
    <source>
        <dbReference type="EMBL" id="CAI3984168.1"/>
    </source>
</evidence>
<evidence type="ECO:0000313" key="7">
    <source>
        <dbReference type="EMBL" id="CAL4771480.1"/>
    </source>
</evidence>
<reference evidence="6" key="1">
    <citation type="submission" date="2022-10" db="EMBL/GenBank/DDBJ databases">
        <authorList>
            <person name="Chen Y."/>
            <person name="Dougan E. K."/>
            <person name="Chan C."/>
            <person name="Rhodes N."/>
            <person name="Thang M."/>
        </authorList>
    </citation>
    <scope>NUCLEOTIDE SEQUENCE</scope>
</reference>
<dbReference type="Gene3D" id="2.130.10.130">
    <property type="entry name" value="Integrin alpha, N-terminal"/>
    <property type="match status" value="1"/>
</dbReference>
<evidence type="ECO:0000313" key="8">
    <source>
        <dbReference type="Proteomes" id="UP001152797"/>
    </source>
</evidence>
<dbReference type="InterPro" id="IPR009030">
    <property type="entry name" value="Growth_fac_rcpt_cys_sf"/>
</dbReference>
<dbReference type="PROSITE" id="PS50026">
    <property type="entry name" value="EGF_3"/>
    <property type="match status" value="1"/>
</dbReference>
<feature type="disulfide bond" evidence="2">
    <location>
        <begin position="500"/>
        <end position="509"/>
    </location>
</feature>
<dbReference type="PANTHER" id="PTHR46967:SF2">
    <property type="entry name" value="SUSHI, VON WILLEBRAND FACTOR TYPE A, EGF AND PENTRAXIN DOMAIN-CONTAINING PROTEIN 1-LIKE"/>
    <property type="match status" value="1"/>
</dbReference>
<keyword evidence="2" id="KW-0245">EGF-like domain</keyword>
<dbReference type="Gene3D" id="2.10.50.10">
    <property type="entry name" value="Tumor Necrosis Factor Receptor, subunit A, domain 2"/>
    <property type="match status" value="1"/>
</dbReference>
<reference evidence="7 8" key="2">
    <citation type="submission" date="2024-05" db="EMBL/GenBank/DDBJ databases">
        <authorList>
            <person name="Chen Y."/>
            <person name="Shah S."/>
            <person name="Dougan E. K."/>
            <person name="Thang M."/>
            <person name="Chan C."/>
        </authorList>
    </citation>
    <scope>NUCLEOTIDE SEQUENCE [LARGE SCALE GENOMIC DNA]</scope>
</reference>
<name>A0A9P1FQ10_9DINO</name>
<keyword evidence="8" id="KW-1185">Reference proteome</keyword>
<evidence type="ECO:0000256" key="3">
    <source>
        <dbReference type="SAM" id="MobiDB-lite"/>
    </source>
</evidence>
<gene>
    <name evidence="6" type="ORF">C1SCF055_LOCUS11717</name>
</gene>
<dbReference type="SUPFAM" id="SSF57184">
    <property type="entry name" value="Growth factor receptor domain"/>
    <property type="match status" value="1"/>
</dbReference>
<feature type="transmembrane region" description="Helical" evidence="4">
    <location>
        <begin position="876"/>
        <end position="896"/>
    </location>
</feature>
<dbReference type="InterPro" id="IPR013517">
    <property type="entry name" value="FG-GAP"/>
</dbReference>